<dbReference type="Proteomes" id="UP001497623">
    <property type="component" value="Unassembled WGS sequence"/>
</dbReference>
<feature type="non-terminal residue" evidence="13">
    <location>
        <position position="179"/>
    </location>
</feature>
<dbReference type="GO" id="GO:0005634">
    <property type="term" value="C:nucleus"/>
    <property type="evidence" value="ECO:0007669"/>
    <property type="project" value="UniProtKB-SubCell"/>
</dbReference>
<keyword evidence="6" id="KW-0805">Transcription regulation</keyword>
<evidence type="ECO:0000256" key="3">
    <source>
        <dbReference type="ARBA" id="ARBA00022737"/>
    </source>
</evidence>
<dbReference type="InterPro" id="IPR050527">
    <property type="entry name" value="Snail/Krueppel_Znf"/>
</dbReference>
<keyword evidence="3" id="KW-0677">Repeat</keyword>
<dbReference type="FunFam" id="3.30.160.60:FF:000072">
    <property type="entry name" value="zinc finger protein 143 isoform X1"/>
    <property type="match status" value="1"/>
</dbReference>
<keyword evidence="14" id="KW-1185">Reference proteome</keyword>
<dbReference type="InterPro" id="IPR036236">
    <property type="entry name" value="Znf_C2H2_sf"/>
</dbReference>
<dbReference type="FunFam" id="3.30.160.60:FF:002716">
    <property type="entry name" value="Zinc finger protein 212"/>
    <property type="match status" value="1"/>
</dbReference>
<evidence type="ECO:0000256" key="6">
    <source>
        <dbReference type="ARBA" id="ARBA00023015"/>
    </source>
</evidence>
<organism evidence="13 14">
    <name type="scientific">Meganyctiphanes norvegica</name>
    <name type="common">Northern krill</name>
    <name type="synonym">Thysanopoda norvegica</name>
    <dbReference type="NCBI Taxonomy" id="48144"/>
    <lineage>
        <taxon>Eukaryota</taxon>
        <taxon>Metazoa</taxon>
        <taxon>Ecdysozoa</taxon>
        <taxon>Arthropoda</taxon>
        <taxon>Crustacea</taxon>
        <taxon>Multicrustacea</taxon>
        <taxon>Malacostraca</taxon>
        <taxon>Eumalacostraca</taxon>
        <taxon>Eucarida</taxon>
        <taxon>Euphausiacea</taxon>
        <taxon>Euphausiidae</taxon>
        <taxon>Meganyctiphanes</taxon>
    </lineage>
</organism>
<sequence>MGGELYAPTDITDCQALSMDRQFPHKQSRVKLQSLYESHLISKCVVSDILQMFKRLIIKGKMNQYGFSSTAVLYIMRHERHITEYYKILECECGKSFSTSGNYNTHKRIHSGEKPYACDLCDYRCSQSGRLLKHKRMHSGEKPFQCPNCGKSFANAESVKIHMRIHTGERPFKCGNCGK</sequence>
<dbReference type="GO" id="GO:0008270">
    <property type="term" value="F:zinc ion binding"/>
    <property type="evidence" value="ECO:0007669"/>
    <property type="project" value="UniProtKB-KW"/>
</dbReference>
<keyword evidence="8" id="KW-0804">Transcription</keyword>
<proteinExistence type="inferred from homology"/>
<comment type="caution">
    <text evidence="13">The sequence shown here is derived from an EMBL/GenBank/DDBJ whole genome shotgun (WGS) entry which is preliminary data.</text>
</comment>
<keyword evidence="5" id="KW-0862">Zinc</keyword>
<evidence type="ECO:0000256" key="7">
    <source>
        <dbReference type="ARBA" id="ARBA00023125"/>
    </source>
</evidence>
<comment type="subcellular location">
    <subcellularLocation>
        <location evidence="1">Nucleus</location>
    </subcellularLocation>
</comment>
<gene>
    <name evidence="13" type="ORF">MNOR_LOCUS248</name>
</gene>
<evidence type="ECO:0000256" key="8">
    <source>
        <dbReference type="ARBA" id="ARBA00023163"/>
    </source>
</evidence>
<evidence type="ECO:0000259" key="12">
    <source>
        <dbReference type="PROSITE" id="PS50157"/>
    </source>
</evidence>
<dbReference type="PROSITE" id="PS00028">
    <property type="entry name" value="ZINC_FINGER_C2H2_1"/>
    <property type="match status" value="2"/>
</dbReference>
<dbReference type="Pfam" id="PF00096">
    <property type="entry name" value="zf-C2H2"/>
    <property type="match status" value="2"/>
</dbReference>
<dbReference type="SUPFAM" id="SSF57667">
    <property type="entry name" value="beta-beta-alpha zinc fingers"/>
    <property type="match status" value="2"/>
</dbReference>
<name>A0AAV2PHA3_MEGNR</name>
<dbReference type="PROSITE" id="PS50157">
    <property type="entry name" value="ZINC_FINGER_C2H2_2"/>
    <property type="match status" value="3"/>
</dbReference>
<dbReference type="FunFam" id="3.30.160.60:FF:001485">
    <property type="entry name" value="Krueppel-related zinc finger protein"/>
    <property type="match status" value="1"/>
</dbReference>
<dbReference type="PANTHER" id="PTHR24388">
    <property type="entry name" value="ZINC FINGER PROTEIN"/>
    <property type="match status" value="1"/>
</dbReference>
<dbReference type="AlphaFoldDB" id="A0AAV2PHA3"/>
<protein>
    <recommendedName>
        <fullName evidence="12">C2H2-type domain-containing protein</fullName>
    </recommendedName>
</protein>
<evidence type="ECO:0000313" key="13">
    <source>
        <dbReference type="EMBL" id="CAL4058804.1"/>
    </source>
</evidence>
<feature type="domain" description="C2H2-type" evidence="12">
    <location>
        <begin position="116"/>
        <end position="143"/>
    </location>
</feature>
<dbReference type="SMART" id="SM00355">
    <property type="entry name" value="ZnF_C2H2"/>
    <property type="match status" value="3"/>
</dbReference>
<evidence type="ECO:0000256" key="2">
    <source>
        <dbReference type="ARBA" id="ARBA00022723"/>
    </source>
</evidence>
<dbReference type="Gene3D" id="3.30.160.60">
    <property type="entry name" value="Classic Zinc Finger"/>
    <property type="match status" value="4"/>
</dbReference>
<dbReference type="InterPro" id="IPR013087">
    <property type="entry name" value="Znf_C2H2_type"/>
</dbReference>
<evidence type="ECO:0000256" key="11">
    <source>
        <dbReference type="PROSITE-ProRule" id="PRU00042"/>
    </source>
</evidence>
<dbReference type="EMBL" id="CAXKWB010000047">
    <property type="protein sequence ID" value="CAL4058804.1"/>
    <property type="molecule type" value="Genomic_DNA"/>
</dbReference>
<dbReference type="GO" id="GO:0000981">
    <property type="term" value="F:DNA-binding transcription factor activity, RNA polymerase II-specific"/>
    <property type="evidence" value="ECO:0007669"/>
    <property type="project" value="TreeGrafter"/>
</dbReference>
<reference evidence="13 14" key="1">
    <citation type="submission" date="2024-05" db="EMBL/GenBank/DDBJ databases">
        <authorList>
            <person name="Wallberg A."/>
        </authorList>
    </citation>
    <scope>NUCLEOTIDE SEQUENCE [LARGE SCALE GENOMIC DNA]</scope>
</reference>
<keyword evidence="4 11" id="KW-0863">Zinc-finger</keyword>
<dbReference type="PANTHER" id="PTHR24388:SF50">
    <property type="entry name" value="ZINC FINGER PROTEIN 646"/>
    <property type="match status" value="1"/>
</dbReference>
<evidence type="ECO:0000313" key="14">
    <source>
        <dbReference type="Proteomes" id="UP001497623"/>
    </source>
</evidence>
<accession>A0AAV2PHA3</accession>
<keyword evidence="9" id="KW-0539">Nucleus</keyword>
<evidence type="ECO:0000256" key="1">
    <source>
        <dbReference type="ARBA" id="ARBA00004123"/>
    </source>
</evidence>
<evidence type="ECO:0000256" key="5">
    <source>
        <dbReference type="ARBA" id="ARBA00022833"/>
    </source>
</evidence>
<keyword evidence="2" id="KW-0479">Metal-binding</keyword>
<feature type="domain" description="C2H2-type" evidence="12">
    <location>
        <begin position="86"/>
        <end position="115"/>
    </location>
</feature>
<feature type="domain" description="C2H2-type" evidence="12">
    <location>
        <begin position="144"/>
        <end position="171"/>
    </location>
</feature>
<evidence type="ECO:0000256" key="4">
    <source>
        <dbReference type="ARBA" id="ARBA00022771"/>
    </source>
</evidence>
<evidence type="ECO:0000256" key="10">
    <source>
        <dbReference type="ARBA" id="ARBA00037948"/>
    </source>
</evidence>
<comment type="similarity">
    <text evidence="10">Belongs to the snail C2H2-type zinc-finger protein family.</text>
</comment>
<keyword evidence="7" id="KW-0238">DNA-binding</keyword>
<evidence type="ECO:0000256" key="9">
    <source>
        <dbReference type="ARBA" id="ARBA00023242"/>
    </source>
</evidence>
<dbReference type="GO" id="GO:0000978">
    <property type="term" value="F:RNA polymerase II cis-regulatory region sequence-specific DNA binding"/>
    <property type="evidence" value="ECO:0007669"/>
    <property type="project" value="TreeGrafter"/>
</dbReference>